<keyword evidence="2" id="KW-1185">Reference proteome</keyword>
<name>A0A7I7ZLT1_9MYCO</name>
<evidence type="ECO:0000313" key="2">
    <source>
        <dbReference type="Proteomes" id="UP000309984"/>
    </source>
</evidence>
<protein>
    <submittedName>
        <fullName evidence="1">Uncharacterized protein</fullName>
    </submittedName>
</protein>
<accession>A0A7I7ZLT1</accession>
<proteinExistence type="predicted"/>
<dbReference type="AlphaFoldDB" id="A0A7I7ZLT1"/>
<sequence>MITTIKKAAGTALLSGGLTLIGFGLASGTAQAFNPQPEPPTKPVTVGHPQVTNPGVIHGFNPQPDPPGRPVAAGIRSCDGSV</sequence>
<organism evidence="1 2">
    <name type="scientific">Mycolicibacterium phocaicum</name>
    <dbReference type="NCBI Taxonomy" id="319706"/>
    <lineage>
        <taxon>Bacteria</taxon>
        <taxon>Bacillati</taxon>
        <taxon>Actinomycetota</taxon>
        <taxon>Actinomycetes</taxon>
        <taxon>Mycobacteriales</taxon>
        <taxon>Mycobacteriaceae</taxon>
        <taxon>Mycolicibacterium</taxon>
    </lineage>
</organism>
<dbReference type="Proteomes" id="UP000309984">
    <property type="component" value="Unassembled WGS sequence"/>
</dbReference>
<gene>
    <name evidence="1" type="ORF">C1S79_13580</name>
</gene>
<reference evidence="1 2" key="1">
    <citation type="submission" date="2018-01" db="EMBL/GenBank/DDBJ databases">
        <title>Comparative genomics of Mycobacterium mucogenicum and Mycobacterium neoaurum clade members emphasizing tRNA and non-coding RNA.</title>
        <authorList>
            <person name="Behra P.R.K."/>
            <person name="Pettersson B.M.F."/>
            <person name="Das S."/>
            <person name="Dasgupta S."/>
            <person name="Kirsebom L.A."/>
        </authorList>
    </citation>
    <scope>NUCLEOTIDE SEQUENCE [LARGE SCALE GENOMIC DNA]</scope>
    <source>
        <strain evidence="1 2">DSM 45104</strain>
    </source>
</reference>
<comment type="caution">
    <text evidence="1">The sequence shown here is derived from an EMBL/GenBank/DDBJ whole genome shotgun (WGS) entry which is preliminary data.</text>
</comment>
<evidence type="ECO:0000313" key="1">
    <source>
        <dbReference type="EMBL" id="TLH67994.1"/>
    </source>
</evidence>
<dbReference type="EMBL" id="POTM01000033">
    <property type="protein sequence ID" value="TLH67994.1"/>
    <property type="molecule type" value="Genomic_DNA"/>
</dbReference>
<dbReference type="RefSeq" id="WP_138249349.1">
    <property type="nucleotide sequence ID" value="NZ_AP022616.1"/>
</dbReference>